<protein>
    <recommendedName>
        <fullName evidence="15">Myb-like domain-containing protein</fullName>
    </recommendedName>
</protein>
<evidence type="ECO:0000313" key="11">
    <source>
        <dbReference type="Proteomes" id="UP000440367"/>
    </source>
</evidence>
<gene>
    <name evidence="7" type="ORF">PF001_g22104</name>
    <name evidence="6" type="ORF">PF002_g24582</name>
    <name evidence="5" type="ORF">PF005_g23286</name>
    <name evidence="4" type="ORF">PF006_g21859</name>
    <name evidence="3" type="ORF">PF007_g23460</name>
    <name evidence="1" type="ORF">PF009_g24068</name>
    <name evidence="2" type="ORF">PF011_g21481</name>
</gene>
<evidence type="ECO:0000313" key="6">
    <source>
        <dbReference type="EMBL" id="KAE9191125.1"/>
    </source>
</evidence>
<dbReference type="Proteomes" id="UP000433483">
    <property type="component" value="Unassembled WGS sequence"/>
</dbReference>
<organism evidence="1 8">
    <name type="scientific">Phytophthora fragariae</name>
    <dbReference type="NCBI Taxonomy" id="53985"/>
    <lineage>
        <taxon>Eukaryota</taxon>
        <taxon>Sar</taxon>
        <taxon>Stramenopiles</taxon>
        <taxon>Oomycota</taxon>
        <taxon>Peronosporomycetes</taxon>
        <taxon>Peronosporales</taxon>
        <taxon>Peronosporaceae</taxon>
        <taxon>Phytophthora</taxon>
    </lineage>
</organism>
<dbReference type="EMBL" id="QXGD01002261">
    <property type="protein sequence ID" value="KAE9191125.1"/>
    <property type="molecule type" value="Genomic_DNA"/>
</dbReference>
<dbReference type="EMBL" id="QXFW01002042">
    <property type="protein sequence ID" value="KAE8982750.1"/>
    <property type="molecule type" value="Genomic_DNA"/>
</dbReference>
<evidence type="ECO:0000313" key="5">
    <source>
        <dbReference type="EMBL" id="KAE9180412.1"/>
    </source>
</evidence>
<reference evidence="8 9" key="1">
    <citation type="submission" date="2018-08" db="EMBL/GenBank/DDBJ databases">
        <title>Genomic investigation of the strawberry pathogen Phytophthora fragariae indicates pathogenicity is determined by transcriptional variation in three key races.</title>
        <authorList>
            <person name="Adams T.M."/>
            <person name="Armitage A.D."/>
            <person name="Sobczyk M.K."/>
            <person name="Bates H.J."/>
            <person name="Dunwell J.M."/>
            <person name="Nellist C.F."/>
            <person name="Harrison R.J."/>
        </authorList>
    </citation>
    <scope>NUCLEOTIDE SEQUENCE [LARGE SCALE GENOMIC DNA]</scope>
    <source>
        <strain evidence="7 10">A4</strain>
        <strain evidence="6 11">BC-1</strain>
        <strain evidence="5 9">NOV-27</strain>
        <strain evidence="4 12">NOV-5</strain>
        <strain evidence="3 13">NOV-71</strain>
        <strain evidence="1 8">NOV-9</strain>
        <strain evidence="2 14">SCRP245</strain>
    </source>
</reference>
<dbReference type="Proteomes" id="UP000460718">
    <property type="component" value="Unassembled WGS sequence"/>
</dbReference>
<evidence type="ECO:0008006" key="15">
    <source>
        <dbReference type="Google" id="ProtNLM"/>
    </source>
</evidence>
<dbReference type="Proteomes" id="UP000429523">
    <property type="component" value="Unassembled WGS sequence"/>
</dbReference>
<sequence>MRTIFSFEDDQELVQLARAYLDGGSRVSWTDIARRMRRTGHTAATLQGRLRTLMRTWGRDISRFPPSFFTQVRRRTATRHYTTAARTCNRVDLLDIIQGADQCGASAYPRSRQFDGRVAT</sequence>
<evidence type="ECO:0000313" key="7">
    <source>
        <dbReference type="EMBL" id="KAE9285005.1"/>
    </source>
</evidence>
<dbReference type="EMBL" id="QXGE01002093">
    <property type="protein sequence ID" value="KAE9285005.1"/>
    <property type="molecule type" value="Genomic_DNA"/>
</dbReference>
<evidence type="ECO:0000313" key="13">
    <source>
        <dbReference type="Proteomes" id="UP000441208"/>
    </source>
</evidence>
<evidence type="ECO:0000313" key="12">
    <source>
        <dbReference type="Proteomes" id="UP000440732"/>
    </source>
</evidence>
<keyword evidence="9" id="KW-1185">Reference proteome</keyword>
<dbReference type="EMBL" id="QXGA01002064">
    <property type="protein sequence ID" value="KAE9104606.1"/>
    <property type="molecule type" value="Genomic_DNA"/>
</dbReference>
<evidence type="ECO:0000313" key="8">
    <source>
        <dbReference type="Proteomes" id="UP000429523"/>
    </source>
</evidence>
<name>A0A6A3DX93_9STRA</name>
<comment type="caution">
    <text evidence="1">The sequence shown here is derived from an EMBL/GenBank/DDBJ whole genome shotgun (WGS) entry which is preliminary data.</text>
</comment>
<accession>A0A6A3DX93</accession>
<dbReference type="EMBL" id="QXFZ01002218">
    <property type="protein sequence ID" value="KAE9079408.1"/>
    <property type="molecule type" value="Genomic_DNA"/>
</dbReference>
<dbReference type="EMBL" id="QXGB01002198">
    <property type="protein sequence ID" value="KAE9180412.1"/>
    <property type="molecule type" value="Genomic_DNA"/>
</dbReference>
<evidence type="ECO:0000313" key="14">
    <source>
        <dbReference type="Proteomes" id="UP000460718"/>
    </source>
</evidence>
<evidence type="ECO:0000313" key="10">
    <source>
        <dbReference type="Proteomes" id="UP000437068"/>
    </source>
</evidence>
<evidence type="ECO:0000313" key="1">
    <source>
        <dbReference type="EMBL" id="KAE8925735.1"/>
    </source>
</evidence>
<dbReference type="AlphaFoldDB" id="A0A6A3DX93"/>
<dbReference type="Proteomes" id="UP000440732">
    <property type="component" value="Unassembled WGS sequence"/>
</dbReference>
<evidence type="ECO:0000313" key="3">
    <source>
        <dbReference type="EMBL" id="KAE9079408.1"/>
    </source>
</evidence>
<dbReference type="Proteomes" id="UP000437068">
    <property type="component" value="Unassembled WGS sequence"/>
</dbReference>
<dbReference type="EMBL" id="QXGF01002197">
    <property type="protein sequence ID" value="KAE8925735.1"/>
    <property type="molecule type" value="Genomic_DNA"/>
</dbReference>
<evidence type="ECO:0000313" key="4">
    <source>
        <dbReference type="EMBL" id="KAE9104606.1"/>
    </source>
</evidence>
<dbReference type="OrthoDB" id="127851at2759"/>
<proteinExistence type="predicted"/>
<evidence type="ECO:0000313" key="2">
    <source>
        <dbReference type="EMBL" id="KAE8982750.1"/>
    </source>
</evidence>
<dbReference type="Proteomes" id="UP000440367">
    <property type="component" value="Unassembled WGS sequence"/>
</dbReference>
<dbReference type="Proteomes" id="UP000441208">
    <property type="component" value="Unassembled WGS sequence"/>
</dbReference>
<evidence type="ECO:0000313" key="9">
    <source>
        <dbReference type="Proteomes" id="UP000433483"/>
    </source>
</evidence>